<accession>A0A9P8ANK5</accession>
<gene>
    <name evidence="1" type="ORF">BT62DRAFT_466138</name>
</gene>
<dbReference type="AlphaFoldDB" id="A0A9P8ANK5"/>
<proteinExistence type="predicted"/>
<organism evidence="1 2">
    <name type="scientific">Guyanagaster necrorhizus</name>
    <dbReference type="NCBI Taxonomy" id="856835"/>
    <lineage>
        <taxon>Eukaryota</taxon>
        <taxon>Fungi</taxon>
        <taxon>Dikarya</taxon>
        <taxon>Basidiomycota</taxon>
        <taxon>Agaricomycotina</taxon>
        <taxon>Agaricomycetes</taxon>
        <taxon>Agaricomycetidae</taxon>
        <taxon>Agaricales</taxon>
        <taxon>Marasmiineae</taxon>
        <taxon>Physalacriaceae</taxon>
        <taxon>Guyanagaster</taxon>
    </lineage>
</organism>
<dbReference type="EMBL" id="MU250556">
    <property type="protein sequence ID" value="KAG7441846.1"/>
    <property type="molecule type" value="Genomic_DNA"/>
</dbReference>
<protein>
    <submittedName>
        <fullName evidence="1">Uncharacterized protein</fullName>
    </submittedName>
</protein>
<reference evidence="1" key="1">
    <citation type="submission" date="2020-11" db="EMBL/GenBank/DDBJ databases">
        <title>Adaptations for nitrogen fixation in a non-lichenized fungal sporocarp promotes dispersal by wood-feeding termites.</title>
        <authorList>
            <consortium name="DOE Joint Genome Institute"/>
            <person name="Koch R.A."/>
            <person name="Yoon G."/>
            <person name="Arayal U."/>
            <person name="Lail K."/>
            <person name="Amirebrahimi M."/>
            <person name="Labutti K."/>
            <person name="Lipzen A."/>
            <person name="Riley R."/>
            <person name="Barry K."/>
            <person name="Henrissat B."/>
            <person name="Grigoriev I.V."/>
            <person name="Herr J.R."/>
            <person name="Aime M.C."/>
        </authorList>
    </citation>
    <scope>NUCLEOTIDE SEQUENCE</scope>
    <source>
        <strain evidence="1">MCA 3950</strain>
    </source>
</reference>
<name>A0A9P8ANK5_9AGAR</name>
<dbReference type="OrthoDB" id="2994295at2759"/>
<dbReference type="GeneID" id="66103323"/>
<evidence type="ECO:0000313" key="2">
    <source>
        <dbReference type="Proteomes" id="UP000812287"/>
    </source>
</evidence>
<sequence length="164" mass="18422">MWPHLPQLRVISMPASRRRRGSGSARSFNSVMSPQLRKGIPLIHRRNEELIGDRIKADVKKRIAKMATHRRRHEFFGGLWFSCAGTSCATYRSVNSLEDWDIYYPYFESEADVLLGSDTTATSLTSMDSLLPSVCYISQQLSTVVSPGADADFAEYSNTDLSIP</sequence>
<keyword evidence="2" id="KW-1185">Reference proteome</keyword>
<dbReference type="RefSeq" id="XP_043035346.1">
    <property type="nucleotide sequence ID" value="XM_043181027.1"/>
</dbReference>
<evidence type="ECO:0000313" key="1">
    <source>
        <dbReference type="EMBL" id="KAG7441846.1"/>
    </source>
</evidence>
<dbReference type="Proteomes" id="UP000812287">
    <property type="component" value="Unassembled WGS sequence"/>
</dbReference>
<comment type="caution">
    <text evidence="1">The sequence shown here is derived from an EMBL/GenBank/DDBJ whole genome shotgun (WGS) entry which is preliminary data.</text>
</comment>